<organism evidence="2 3">
    <name type="scientific">Aquicella lusitana</name>
    <dbReference type="NCBI Taxonomy" id="254246"/>
    <lineage>
        <taxon>Bacteria</taxon>
        <taxon>Pseudomonadati</taxon>
        <taxon>Pseudomonadota</taxon>
        <taxon>Gammaproteobacteria</taxon>
        <taxon>Legionellales</taxon>
        <taxon>Coxiellaceae</taxon>
        <taxon>Aquicella</taxon>
    </lineage>
</organism>
<dbReference type="RefSeq" id="WP_114834714.1">
    <property type="nucleotide sequence ID" value="NZ_LR699114.1"/>
</dbReference>
<dbReference type="PROSITE" id="PS51257">
    <property type="entry name" value="PROKAR_LIPOPROTEIN"/>
    <property type="match status" value="1"/>
</dbReference>
<protein>
    <recommendedName>
        <fullName evidence="4">Lipoprotein</fullName>
    </recommendedName>
</protein>
<dbReference type="Proteomes" id="UP000254720">
    <property type="component" value="Unassembled WGS sequence"/>
</dbReference>
<reference evidence="2 3" key="1">
    <citation type="submission" date="2018-07" db="EMBL/GenBank/DDBJ databases">
        <title>Genomic Encyclopedia of Type Strains, Phase IV (KMG-IV): sequencing the most valuable type-strain genomes for metagenomic binning, comparative biology and taxonomic classification.</title>
        <authorList>
            <person name="Goeker M."/>
        </authorList>
    </citation>
    <scope>NUCLEOTIDE SEQUENCE [LARGE SCALE GENOMIC DNA]</scope>
    <source>
        <strain evidence="2 3">DSM 16500</strain>
    </source>
</reference>
<keyword evidence="3" id="KW-1185">Reference proteome</keyword>
<gene>
    <name evidence="2" type="ORF">C8D86_11552</name>
</gene>
<dbReference type="OrthoDB" id="9938329at2"/>
<keyword evidence="1" id="KW-0732">Signal</keyword>
<name>A0A370GF70_9COXI</name>
<evidence type="ECO:0000313" key="2">
    <source>
        <dbReference type="EMBL" id="RDI42448.1"/>
    </source>
</evidence>
<dbReference type="AlphaFoldDB" id="A0A370GF70"/>
<feature type="signal peptide" evidence="1">
    <location>
        <begin position="1"/>
        <end position="19"/>
    </location>
</feature>
<proteinExistence type="predicted"/>
<sequence>MKKSSIFVGSLSLFSLLSACSPIDSLKPFDQQQAAILMQQRGAATPSKQMVSLSLPQKEAWKKTRFTPDETSALVVLVPKQQTPADFSESIQARVLPYEYTPDVTAKKYVDAEIAYARKNCRQTEASLLRDTAQEVIYRMKMIQCHNSQDQWQIGKVFNGVDGVYSVRYVGDAGSISEKHFMQMAQVISTATLVGDPRAGL</sequence>
<feature type="chain" id="PRO_5016834955" description="Lipoprotein" evidence="1">
    <location>
        <begin position="20"/>
        <end position="201"/>
    </location>
</feature>
<evidence type="ECO:0000313" key="3">
    <source>
        <dbReference type="Proteomes" id="UP000254720"/>
    </source>
</evidence>
<evidence type="ECO:0008006" key="4">
    <source>
        <dbReference type="Google" id="ProtNLM"/>
    </source>
</evidence>
<dbReference type="EMBL" id="QQAX01000015">
    <property type="protein sequence ID" value="RDI42448.1"/>
    <property type="molecule type" value="Genomic_DNA"/>
</dbReference>
<evidence type="ECO:0000256" key="1">
    <source>
        <dbReference type="SAM" id="SignalP"/>
    </source>
</evidence>
<comment type="caution">
    <text evidence="2">The sequence shown here is derived from an EMBL/GenBank/DDBJ whole genome shotgun (WGS) entry which is preliminary data.</text>
</comment>
<accession>A0A370GF70</accession>